<dbReference type="EMBL" id="WUXR01000006">
    <property type="protein sequence ID" value="MBM4566362.1"/>
    <property type="molecule type" value="Genomic_DNA"/>
</dbReference>
<dbReference type="Pfam" id="PF00440">
    <property type="entry name" value="TetR_N"/>
    <property type="match status" value="1"/>
</dbReference>
<dbReference type="EMBL" id="WVBC01000030">
    <property type="protein sequence ID" value="NKT79190.1"/>
    <property type="molecule type" value="Genomic_DNA"/>
</dbReference>
<evidence type="ECO:0000259" key="3">
    <source>
        <dbReference type="PROSITE" id="PS50977"/>
    </source>
</evidence>
<comment type="caution">
    <text evidence="4">The sequence shown here is derived from an EMBL/GenBank/DDBJ whole genome shotgun (WGS) entry which is preliminary data.</text>
</comment>
<evidence type="ECO:0000256" key="1">
    <source>
        <dbReference type="ARBA" id="ARBA00023125"/>
    </source>
</evidence>
<dbReference type="GeneID" id="57579800"/>
<dbReference type="PANTHER" id="PTHR30055">
    <property type="entry name" value="HTH-TYPE TRANSCRIPTIONAL REGULATOR RUTR"/>
    <property type="match status" value="1"/>
</dbReference>
<organism evidence="4 7">
    <name type="scientific">Rhodococcus hoagii</name>
    <name type="common">Corynebacterium equii</name>
    <dbReference type="NCBI Taxonomy" id="43767"/>
    <lineage>
        <taxon>Bacteria</taxon>
        <taxon>Bacillati</taxon>
        <taxon>Actinomycetota</taxon>
        <taxon>Actinomycetes</taxon>
        <taxon>Mycobacteriales</taxon>
        <taxon>Nocardiaceae</taxon>
        <taxon>Prescottella</taxon>
    </lineage>
</organism>
<dbReference type="InterPro" id="IPR050109">
    <property type="entry name" value="HTH-type_TetR-like_transc_reg"/>
</dbReference>
<dbReference type="Proteomes" id="UP000603463">
    <property type="component" value="Unassembled WGS sequence"/>
</dbReference>
<evidence type="ECO:0000256" key="2">
    <source>
        <dbReference type="PROSITE-ProRule" id="PRU00335"/>
    </source>
</evidence>
<evidence type="ECO:0000313" key="4">
    <source>
        <dbReference type="EMBL" id="MBM4566362.1"/>
    </source>
</evidence>
<evidence type="ECO:0000313" key="7">
    <source>
        <dbReference type="Proteomes" id="UP000808906"/>
    </source>
</evidence>
<comment type="caution">
    <text evidence="2">Lacks conserved residue(s) required for the propagation of feature annotation.</text>
</comment>
<protein>
    <submittedName>
        <fullName evidence="4">TetR family transcriptional regulator</fullName>
    </submittedName>
</protein>
<dbReference type="InterPro" id="IPR001647">
    <property type="entry name" value="HTH_TetR"/>
</dbReference>
<dbReference type="Proteomes" id="UP000808906">
    <property type="component" value="Unassembled WGS sequence"/>
</dbReference>
<proteinExistence type="predicted"/>
<dbReference type="Gene3D" id="1.10.357.10">
    <property type="entry name" value="Tetracycline Repressor, domain 2"/>
    <property type="match status" value="1"/>
</dbReference>
<dbReference type="AlphaFoldDB" id="A0A9Q2PBA2"/>
<dbReference type="PANTHER" id="PTHR30055:SF235">
    <property type="entry name" value="TRANSCRIPTIONAL REGULATORY PROTEIN"/>
    <property type="match status" value="1"/>
</dbReference>
<evidence type="ECO:0000313" key="6">
    <source>
        <dbReference type="EMBL" id="NKW41831.1"/>
    </source>
</evidence>
<dbReference type="PROSITE" id="PS50977">
    <property type="entry name" value="HTH_TETR_2"/>
    <property type="match status" value="1"/>
</dbReference>
<feature type="domain" description="HTH tetR-type" evidence="3">
    <location>
        <begin position="6"/>
        <end position="67"/>
    </location>
</feature>
<dbReference type="Proteomes" id="UP000608063">
    <property type="component" value="Unassembled WGS sequence"/>
</dbReference>
<evidence type="ECO:0000313" key="5">
    <source>
        <dbReference type="EMBL" id="NKT79190.1"/>
    </source>
</evidence>
<dbReference type="RefSeq" id="WP_041674451.1">
    <property type="nucleotide sequence ID" value="NZ_AP024192.1"/>
</dbReference>
<dbReference type="InterPro" id="IPR009057">
    <property type="entry name" value="Homeodomain-like_sf"/>
</dbReference>
<dbReference type="GO" id="GO:0000976">
    <property type="term" value="F:transcription cis-regulatory region binding"/>
    <property type="evidence" value="ECO:0007669"/>
    <property type="project" value="TreeGrafter"/>
</dbReference>
<reference evidence="4" key="1">
    <citation type="submission" date="2019-11" db="EMBL/GenBank/DDBJ databases">
        <title>Spread of Macrolides and rifampicin resistant Rhodococcus equi in clinical isolates in the USA.</title>
        <authorList>
            <person name="Alvarez-Narvaez S."/>
            <person name="Huber L."/>
            <person name="Cohen N.D."/>
            <person name="Slovis N."/>
            <person name="Greiter M."/>
            <person name="Giguere S."/>
            <person name="Hart K."/>
        </authorList>
    </citation>
    <scope>NUCLEOTIDE SEQUENCE</scope>
    <source>
        <strain evidence="4">Lh_17</strain>
    </source>
</reference>
<reference evidence="5" key="2">
    <citation type="journal article" date="2020" name="Environ. Microbiol.">
        <title>The novel and transferable erm(51) gene confers Macrolides, Lincosamides, and Streptogramins B (MLSB) resistance to clonal Rhodococcus equi in the environment.</title>
        <authorList>
            <person name="Huber L."/>
            <person name="Giguere S."/>
            <person name="Slovis N.M."/>
            <person name="Alvarez-Narvaez S."/>
            <person name="Hart K.A."/>
            <person name="Greiter M."/>
            <person name="Morris E.R.A."/>
            <person name="Cohen N.D."/>
        </authorList>
    </citation>
    <scope>NUCLEOTIDE SEQUENCE</scope>
    <source>
        <strain evidence="5">Lh_116_1</strain>
        <strain evidence="6">Lh_16_1</strain>
    </source>
</reference>
<name>A0A9Q2PBA2_RHOHA</name>
<dbReference type="EMBL" id="WVDC01000004">
    <property type="protein sequence ID" value="NKW41831.1"/>
    <property type="molecule type" value="Genomic_DNA"/>
</dbReference>
<dbReference type="GO" id="GO:0003700">
    <property type="term" value="F:DNA-binding transcription factor activity"/>
    <property type="evidence" value="ECO:0007669"/>
    <property type="project" value="TreeGrafter"/>
</dbReference>
<sequence length="217" mass="24095">MGRDGSATRERLVDAAEHVFASLGIEDANLREINRAAGQSNNSALHYHFGSREALLQAVVRRHRDAIDSRRRVLVEELGGKEPSIEELLVVAVWPLGFQLDTESGRNYLRILVHMRRRSEMRTHHSLNPDSTDDLQWAYSQLQARLVHLPDALRAERLGVWIDMAVGAMASRAEDIQDGVDHSLDNNEFMNNLIDMGVAALTAPSRLTTARPAGSGG</sequence>
<gene>
    <name evidence="4" type="ORF">GS441_13220</name>
    <name evidence="5" type="ORF">GS882_13855</name>
    <name evidence="6" type="ORF">GS947_09425</name>
</gene>
<keyword evidence="1 2" id="KW-0238">DNA-binding</keyword>
<dbReference type="SUPFAM" id="SSF46689">
    <property type="entry name" value="Homeodomain-like"/>
    <property type="match status" value="1"/>
</dbReference>
<accession>A0A9Q2PBA2</accession>